<accession>A0A5F2BUQ4</accession>
<keyword evidence="1" id="KW-0472">Membrane</keyword>
<feature type="transmembrane region" description="Helical" evidence="1">
    <location>
        <begin position="35"/>
        <end position="58"/>
    </location>
</feature>
<gene>
    <name evidence="2" type="ORF">EHQ76_01345</name>
</gene>
<comment type="caution">
    <text evidence="2">The sequence shown here is derived from an EMBL/GenBank/DDBJ whole genome shotgun (WGS) entry which is preliminary data.</text>
</comment>
<sequence>MNRLKNFRIFHNKPFYWRISPFYLENRSISGQENYLGIVTMNGRFVFVFRVGFVWLFGDEF</sequence>
<keyword evidence="1" id="KW-0812">Transmembrane</keyword>
<dbReference type="AlphaFoldDB" id="A0A5F2BUQ4"/>
<dbReference type="Proteomes" id="UP000298429">
    <property type="component" value="Unassembled WGS sequence"/>
</dbReference>
<keyword evidence="1" id="KW-1133">Transmembrane helix</keyword>
<evidence type="ECO:0000313" key="2">
    <source>
        <dbReference type="EMBL" id="TGM09901.1"/>
    </source>
</evidence>
<proteinExistence type="predicted"/>
<dbReference type="EMBL" id="RQGN01000007">
    <property type="protein sequence ID" value="TGM09901.1"/>
    <property type="molecule type" value="Genomic_DNA"/>
</dbReference>
<organism evidence="2 3">
    <name type="scientific">Leptospira barantonii</name>
    <dbReference type="NCBI Taxonomy" id="2023184"/>
    <lineage>
        <taxon>Bacteria</taxon>
        <taxon>Pseudomonadati</taxon>
        <taxon>Spirochaetota</taxon>
        <taxon>Spirochaetia</taxon>
        <taxon>Leptospirales</taxon>
        <taxon>Leptospiraceae</taxon>
        <taxon>Leptospira</taxon>
    </lineage>
</organism>
<reference evidence="2 3" key="1">
    <citation type="journal article" date="2019" name="PLoS Negl. Trop. Dis.">
        <title>Revisiting the worldwide diversity of Leptospira species in the environment.</title>
        <authorList>
            <person name="Vincent A.T."/>
            <person name="Schiettekatte O."/>
            <person name="Bourhy P."/>
            <person name="Veyrier F.J."/>
            <person name="Picardeau M."/>
        </authorList>
    </citation>
    <scope>NUCLEOTIDE SEQUENCE [LARGE SCALE GENOMIC DNA]</scope>
    <source>
        <strain evidence="2 3">201702444</strain>
    </source>
</reference>
<protein>
    <submittedName>
        <fullName evidence="2">Uncharacterized protein</fullName>
    </submittedName>
</protein>
<name>A0A5F2BUQ4_9LEPT</name>
<evidence type="ECO:0000256" key="1">
    <source>
        <dbReference type="SAM" id="Phobius"/>
    </source>
</evidence>
<evidence type="ECO:0000313" key="3">
    <source>
        <dbReference type="Proteomes" id="UP000298429"/>
    </source>
</evidence>